<evidence type="ECO:0000313" key="4">
    <source>
        <dbReference type="Proteomes" id="UP001221838"/>
    </source>
</evidence>
<dbReference type="InterPro" id="IPR000873">
    <property type="entry name" value="AMP-dep_synth/lig_dom"/>
</dbReference>
<dbReference type="Gene3D" id="3.40.50.12820">
    <property type="match status" value="1"/>
</dbReference>
<protein>
    <submittedName>
        <fullName evidence="3">AMP-binding protein</fullName>
    </submittedName>
</protein>
<dbReference type="SUPFAM" id="SSF56801">
    <property type="entry name" value="Acetyl-CoA synthetase-like"/>
    <property type="match status" value="1"/>
</dbReference>
<keyword evidence="4" id="KW-1185">Reference proteome</keyword>
<evidence type="ECO:0000256" key="1">
    <source>
        <dbReference type="ARBA" id="ARBA00022598"/>
    </source>
</evidence>
<gene>
    <name evidence="3" type="ORF">POL68_41960</name>
</gene>
<name>A0ABT5DNA1_9BACT</name>
<dbReference type="EMBL" id="JAQNDM010000002">
    <property type="protein sequence ID" value="MDC0715088.1"/>
    <property type="molecule type" value="Genomic_DNA"/>
</dbReference>
<proteinExistence type="predicted"/>
<dbReference type="Pfam" id="PF00501">
    <property type="entry name" value="AMP-binding"/>
    <property type="match status" value="1"/>
</dbReference>
<dbReference type="Proteomes" id="UP001221838">
    <property type="component" value="Unassembled WGS sequence"/>
</dbReference>
<evidence type="ECO:0000313" key="3">
    <source>
        <dbReference type="EMBL" id="MDC0715088.1"/>
    </source>
</evidence>
<dbReference type="PANTHER" id="PTHR43352">
    <property type="entry name" value="ACETYL-COA SYNTHETASE"/>
    <property type="match status" value="1"/>
</dbReference>
<dbReference type="PANTHER" id="PTHR43352:SF1">
    <property type="entry name" value="ANTHRANILATE--COA LIGASE"/>
    <property type="match status" value="1"/>
</dbReference>
<accession>A0ABT5DNA1</accession>
<sequence>MLSTSTGDTQMPPTFRMKMWKLSVHPIPSMVSSPVASFHAYQSAAGRASLADTHSRKDDRSYWEKSFTASTYAELERLSARAAGLLHDAGAAGESACFAWPGTAWRASPWCWSLPAVRCAASGSRVRGGGGPPRLEEAIAAMAPREPVEAVEGTHPACWQYTHGADGTELAVVHSHGGLELVRRERPTLFFGVPTFYAGMLKVPSAAECFDVTSVRAFISAGEALSVSLARRFQETFGSVPVNGLGSTEMFHICIATELVCIAFSLEQAT</sequence>
<keyword evidence="1" id="KW-0436">Ligase</keyword>
<feature type="domain" description="AMP-dependent synthetase/ligase" evidence="2">
    <location>
        <begin position="179"/>
        <end position="255"/>
    </location>
</feature>
<dbReference type="RefSeq" id="WP_272145760.1">
    <property type="nucleotide sequence ID" value="NZ_JAQNDM010000002.1"/>
</dbReference>
<evidence type="ECO:0000259" key="2">
    <source>
        <dbReference type="Pfam" id="PF00501"/>
    </source>
</evidence>
<organism evidence="3 4">
    <name type="scientific">Stigmatella ashevillensis</name>
    <dbReference type="NCBI Taxonomy" id="2995309"/>
    <lineage>
        <taxon>Bacteria</taxon>
        <taxon>Pseudomonadati</taxon>
        <taxon>Myxococcota</taxon>
        <taxon>Myxococcia</taxon>
        <taxon>Myxococcales</taxon>
        <taxon>Cystobacterineae</taxon>
        <taxon>Archangiaceae</taxon>
        <taxon>Stigmatella</taxon>
    </lineage>
</organism>
<reference evidence="3 4" key="1">
    <citation type="submission" date="2022-11" db="EMBL/GenBank/DDBJ databases">
        <title>Minimal conservation of predation-associated metabolite biosynthetic gene clusters underscores biosynthetic potential of Myxococcota including descriptions for ten novel species: Archangium lansinium sp. nov., Myxococcus landrumus sp. nov., Nannocystis bai.</title>
        <authorList>
            <person name="Ahearne A."/>
            <person name="Stevens C."/>
            <person name="Dowd S."/>
        </authorList>
    </citation>
    <scope>NUCLEOTIDE SEQUENCE [LARGE SCALE GENOMIC DNA]</scope>
    <source>
        <strain evidence="3 4">NCWAL01</strain>
    </source>
</reference>
<comment type="caution">
    <text evidence="3">The sequence shown here is derived from an EMBL/GenBank/DDBJ whole genome shotgun (WGS) entry which is preliminary data.</text>
</comment>